<protein>
    <submittedName>
        <fullName evidence="1">Uncharacterized protein</fullName>
    </submittedName>
</protein>
<proteinExistence type="predicted"/>
<organism evidence="1">
    <name type="scientific">virus sp. ctd0M1</name>
    <dbReference type="NCBI Taxonomy" id="2827993"/>
    <lineage>
        <taxon>Viruses</taxon>
    </lineage>
</organism>
<reference evidence="1" key="1">
    <citation type="journal article" date="2021" name="Proc. Natl. Acad. Sci. U.S.A.">
        <title>A Catalog of Tens of Thousands of Viruses from Human Metagenomes Reveals Hidden Associations with Chronic Diseases.</title>
        <authorList>
            <person name="Tisza M.J."/>
            <person name="Buck C.B."/>
        </authorList>
    </citation>
    <scope>NUCLEOTIDE SEQUENCE</scope>
    <source>
        <strain evidence="1">Ctd0M1</strain>
    </source>
</reference>
<dbReference type="EMBL" id="BK059094">
    <property type="protein sequence ID" value="DAE29430.1"/>
    <property type="molecule type" value="Genomic_DNA"/>
</dbReference>
<evidence type="ECO:0000313" key="1">
    <source>
        <dbReference type="EMBL" id="DAE29430.1"/>
    </source>
</evidence>
<name>A0A8S5RDE1_9VIRU</name>
<accession>A0A8S5RDE1</accession>
<sequence length="48" mass="5556">MNLKDRLKSTIAAPQKPAISIGFTQPYVYEIKRSFYSHRPNLSITFAR</sequence>